<feature type="region of interest" description="Disordered" evidence="1">
    <location>
        <begin position="102"/>
        <end position="123"/>
    </location>
</feature>
<evidence type="ECO:0000313" key="3">
    <source>
        <dbReference type="Proteomes" id="UP001595696"/>
    </source>
</evidence>
<dbReference type="RefSeq" id="WP_378611186.1">
    <property type="nucleotide sequence ID" value="NZ_JBHSAX010000005.1"/>
</dbReference>
<dbReference type="EMBL" id="JBHSAX010000005">
    <property type="protein sequence ID" value="MFC3961432.1"/>
    <property type="molecule type" value="Genomic_DNA"/>
</dbReference>
<keyword evidence="3" id="KW-1185">Reference proteome</keyword>
<organism evidence="2 3">
    <name type="scientific">Nocardia jiangsuensis</name>
    <dbReference type="NCBI Taxonomy" id="1691563"/>
    <lineage>
        <taxon>Bacteria</taxon>
        <taxon>Bacillati</taxon>
        <taxon>Actinomycetota</taxon>
        <taxon>Actinomycetes</taxon>
        <taxon>Mycobacteriales</taxon>
        <taxon>Nocardiaceae</taxon>
        <taxon>Nocardia</taxon>
    </lineage>
</organism>
<name>A0ABV8DPT2_9NOCA</name>
<sequence>MADRRLPGTRTPADRPQQITSPEQRQERPGRTMITTDHRVIRSWAERRGARPATMPGSVLDGVLGVLRFDFPGYGGAVLQPVGWDEWFATFDARGLTFRFQEQRPDGSTSNFNRLEHPVPGLR</sequence>
<evidence type="ECO:0000313" key="2">
    <source>
        <dbReference type="EMBL" id="MFC3961432.1"/>
    </source>
</evidence>
<gene>
    <name evidence="2" type="ORF">ACFO0B_05450</name>
</gene>
<feature type="compositionally biased region" description="Basic and acidic residues" evidence="1">
    <location>
        <begin position="24"/>
        <end position="34"/>
    </location>
</feature>
<comment type="caution">
    <text evidence="2">The sequence shown here is derived from an EMBL/GenBank/DDBJ whole genome shotgun (WGS) entry which is preliminary data.</text>
</comment>
<accession>A0ABV8DPT2</accession>
<dbReference type="Proteomes" id="UP001595696">
    <property type="component" value="Unassembled WGS sequence"/>
</dbReference>
<proteinExistence type="predicted"/>
<reference evidence="3" key="1">
    <citation type="journal article" date="2019" name="Int. J. Syst. Evol. Microbiol.">
        <title>The Global Catalogue of Microorganisms (GCM) 10K type strain sequencing project: providing services to taxonomists for standard genome sequencing and annotation.</title>
        <authorList>
            <consortium name="The Broad Institute Genomics Platform"/>
            <consortium name="The Broad Institute Genome Sequencing Center for Infectious Disease"/>
            <person name="Wu L."/>
            <person name="Ma J."/>
        </authorList>
    </citation>
    <scope>NUCLEOTIDE SEQUENCE [LARGE SCALE GENOMIC DNA]</scope>
    <source>
        <strain evidence="3">CGMCC 4.7330</strain>
    </source>
</reference>
<evidence type="ECO:0000256" key="1">
    <source>
        <dbReference type="SAM" id="MobiDB-lite"/>
    </source>
</evidence>
<protein>
    <recommendedName>
        <fullName evidence="4">1,4-alpha-glucan branching enzyme</fullName>
    </recommendedName>
</protein>
<evidence type="ECO:0008006" key="4">
    <source>
        <dbReference type="Google" id="ProtNLM"/>
    </source>
</evidence>
<feature type="region of interest" description="Disordered" evidence="1">
    <location>
        <begin position="1"/>
        <end position="34"/>
    </location>
</feature>